<organism evidence="1 2">
    <name type="scientific">Streptomyces albiflavescens</name>
    <dbReference type="NCBI Taxonomy" id="1623582"/>
    <lineage>
        <taxon>Bacteria</taxon>
        <taxon>Bacillati</taxon>
        <taxon>Actinomycetota</taxon>
        <taxon>Actinomycetes</taxon>
        <taxon>Kitasatosporales</taxon>
        <taxon>Streptomycetaceae</taxon>
        <taxon>Streptomyces</taxon>
    </lineage>
</organism>
<evidence type="ECO:0000313" key="2">
    <source>
        <dbReference type="Proteomes" id="UP000600365"/>
    </source>
</evidence>
<proteinExistence type="predicted"/>
<gene>
    <name evidence="1" type="ORF">GCM10011579_078070</name>
</gene>
<dbReference type="AlphaFoldDB" id="A0A917YCP3"/>
<name>A0A917YCP3_9ACTN</name>
<evidence type="ECO:0000313" key="1">
    <source>
        <dbReference type="EMBL" id="GGN86340.1"/>
    </source>
</evidence>
<dbReference type="EMBL" id="BMMM01000018">
    <property type="protein sequence ID" value="GGN86340.1"/>
    <property type="molecule type" value="Genomic_DNA"/>
</dbReference>
<accession>A0A917YCP3</accession>
<protein>
    <submittedName>
        <fullName evidence="1">Uncharacterized protein</fullName>
    </submittedName>
</protein>
<reference evidence="1 2" key="1">
    <citation type="journal article" date="2014" name="Int. J. Syst. Evol. Microbiol.">
        <title>Complete genome sequence of Corynebacterium casei LMG S-19264T (=DSM 44701T), isolated from a smear-ripened cheese.</title>
        <authorList>
            <consortium name="US DOE Joint Genome Institute (JGI-PGF)"/>
            <person name="Walter F."/>
            <person name="Albersmeier A."/>
            <person name="Kalinowski J."/>
            <person name="Ruckert C."/>
        </authorList>
    </citation>
    <scope>NUCLEOTIDE SEQUENCE [LARGE SCALE GENOMIC DNA]</scope>
    <source>
        <strain evidence="1 2">CGMCC 4.7111</strain>
    </source>
</reference>
<dbReference type="Proteomes" id="UP000600365">
    <property type="component" value="Unassembled WGS sequence"/>
</dbReference>
<keyword evidence="2" id="KW-1185">Reference proteome</keyword>
<comment type="caution">
    <text evidence="1">The sequence shown here is derived from an EMBL/GenBank/DDBJ whole genome shotgun (WGS) entry which is preliminary data.</text>
</comment>
<sequence length="63" mass="6582">MVAVAPQVHEVGQRMLGEAQPALLDIRGQLFRGFAGQYLGVAVSAAAAEHEQEVAAHGSPWSA</sequence>